<reference evidence="2" key="1">
    <citation type="submission" date="2016-03" db="EMBL/GenBank/DDBJ databases">
        <title>Mechanisms controlling the formation of the plant cell surface in tip-growing cells are functionally conserved among land plants.</title>
        <authorList>
            <person name="Honkanen S."/>
            <person name="Jones V.A."/>
            <person name="Morieri G."/>
            <person name="Champion C."/>
            <person name="Hetherington A.J."/>
            <person name="Kelly S."/>
            <person name="Saint-Marcoux D."/>
            <person name="Proust H."/>
            <person name="Prescott H."/>
            <person name="Dolan L."/>
        </authorList>
    </citation>
    <scope>NUCLEOTIDE SEQUENCE [LARGE SCALE GENOMIC DNA]</scope>
    <source>
        <tissue evidence="2">Whole gametophyte</tissue>
    </source>
</reference>
<evidence type="ECO:0000313" key="3">
    <source>
        <dbReference type="Proteomes" id="UP000077202"/>
    </source>
</evidence>
<accession>A0A176W6S8</accession>
<organism evidence="2 3">
    <name type="scientific">Marchantia polymorpha subsp. ruderalis</name>
    <dbReference type="NCBI Taxonomy" id="1480154"/>
    <lineage>
        <taxon>Eukaryota</taxon>
        <taxon>Viridiplantae</taxon>
        <taxon>Streptophyta</taxon>
        <taxon>Embryophyta</taxon>
        <taxon>Marchantiophyta</taxon>
        <taxon>Marchantiopsida</taxon>
        <taxon>Marchantiidae</taxon>
        <taxon>Marchantiales</taxon>
        <taxon>Marchantiaceae</taxon>
        <taxon>Marchantia</taxon>
    </lineage>
</organism>
<dbReference type="EMBL" id="LVLJ01001739">
    <property type="protein sequence ID" value="OAE28423.1"/>
    <property type="molecule type" value="Genomic_DNA"/>
</dbReference>
<evidence type="ECO:0000256" key="1">
    <source>
        <dbReference type="SAM" id="MobiDB-lite"/>
    </source>
</evidence>
<keyword evidence="3" id="KW-1185">Reference proteome</keyword>
<protein>
    <submittedName>
        <fullName evidence="2">Uncharacterized protein</fullName>
    </submittedName>
</protein>
<feature type="region of interest" description="Disordered" evidence="1">
    <location>
        <begin position="1"/>
        <end position="33"/>
    </location>
</feature>
<dbReference type="AlphaFoldDB" id="A0A176W6S8"/>
<proteinExistence type="predicted"/>
<name>A0A176W6S8_MARPO</name>
<comment type="caution">
    <text evidence="2">The sequence shown here is derived from an EMBL/GenBank/DDBJ whole genome shotgun (WGS) entry which is preliminary data.</text>
</comment>
<evidence type="ECO:0000313" key="2">
    <source>
        <dbReference type="EMBL" id="OAE28423.1"/>
    </source>
</evidence>
<sequence>MISSLPVQGEVTLPPPPERRAPGAAKFGHLPPAPERRASGAAKAYCAVLPPPSSRAVGSRSGKGVFPPYVVQFGHLPPSSQAAGSRLGEGVFPPCAVWSPLPSLPEWWAPEVAKPYSLP</sequence>
<dbReference type="Proteomes" id="UP000077202">
    <property type="component" value="Unassembled WGS sequence"/>
</dbReference>
<gene>
    <name evidence="2" type="ORF">AXG93_115s1120</name>
</gene>